<dbReference type="InterPro" id="IPR051061">
    <property type="entry name" value="Zinc_finger_trans_reg"/>
</dbReference>
<feature type="compositionally biased region" description="Low complexity" evidence="6">
    <location>
        <begin position="911"/>
        <end position="926"/>
    </location>
</feature>
<feature type="domain" description="C2H2-type" evidence="7">
    <location>
        <begin position="618"/>
        <end position="647"/>
    </location>
</feature>
<dbReference type="InterPro" id="IPR036236">
    <property type="entry name" value="Znf_C2H2_sf"/>
</dbReference>
<feature type="region of interest" description="Disordered" evidence="6">
    <location>
        <begin position="37"/>
        <end position="62"/>
    </location>
</feature>
<feature type="domain" description="C2H2-type" evidence="7">
    <location>
        <begin position="557"/>
        <end position="586"/>
    </location>
</feature>
<feature type="domain" description="C2H2-type" evidence="7">
    <location>
        <begin position="588"/>
        <end position="617"/>
    </location>
</feature>
<feature type="domain" description="C2H2-type" evidence="7">
    <location>
        <begin position="437"/>
        <end position="466"/>
    </location>
</feature>
<sequence>MEIQGLSDAQNIYYQHGAPRRTGSSQFRTTTLSRSISNENEAEDNLESHELQSNNNNRPRTSPFRLLVENGSGVCLPVCKQDGKNNSPLQAQTASVGLRNVNTLKERELNTQLPPQDLRTGYKYDVESGDSILQMALPFFEGEEEHSQQLQTAVLRQQHEDGASLLQSLASESTAAYRSNTTVSANKNTEGLYVVFNIVQEDGNDTNKDRLGNPSKDGDTIIGKKPEDSKIIPCNSMEVQNTNTLIESDENLNNLAGRALKITAPQCSALISSSNSEGEATVPNEKQSMCYETENENAVLTNEYGDNICGHLDNIDSGAADELLSQPEARERSALISENTYIVEMSDTMDTSDFISDPGTSLSASANADGASANETFSGTIMINNQSIIVTIENGILTLAAPPEAGPNPLGKSAMWQLFGLVTTKSLGLACALVTTYRCPQPGCLSTFDARQKVKMHLLNHTEDQRPFKCTFEGCSWAFTTSYKLKRHLQSHDKVRPHKCEWEGCGRRFTTVYNLKAHVKQHDQENSFVCKICSERFRSATRLTNHQRAHFEPERPHKCEFPGCEKTFITYSALFSHNRTHFRETGQFTCTYPGCDKRYDKACRLKIHMRSHTGERPFICDSEACGWSFTSMSKLLRHKRKHDDDRRFTCPEEGCGKSFTRAEHLKGHSITHLGTKPFECHVDGCSAKFSARSSLYIHSKKHKQDAGSLRTCCPVANCSKHFSSRSSLKSHMLKHHHLSPDVLSQLEATPTLTPSSELVSGATATGTGSGVTGSDQLANLDLSSLFSAVLGGPAPTTHGVGVPVGSAGPAGSFAMDLSLVSSGILTIDPASVGTALGTSGHGATRAKASVDPLILAEGADMGHLEGTVGVLPPQGTLNLDDVQTVTPEALSSLTALTMQAATSTADHHTLTHTLSSSSTLAAEPSPLAAPPGPKLLSSPSKVTEAGGSRGGSGPLLGCVEVLGQQGGGKVLTQFVFPGSGCTFSPQKEPELSHSSAVSPCSFLESSGSARTDYRAIQLAKKRKQRGPTACSGKCIAHIPLTIWLIFIHRPK</sequence>
<evidence type="ECO:0000313" key="8">
    <source>
        <dbReference type="EMBL" id="CDQ91035.1"/>
    </source>
</evidence>
<feature type="region of interest" description="Disordered" evidence="6">
    <location>
        <begin position="907"/>
        <end position="949"/>
    </location>
</feature>
<keyword evidence="2" id="KW-0677">Repeat</keyword>
<dbReference type="SMART" id="SM00355">
    <property type="entry name" value="ZnF_C2H2"/>
    <property type="match status" value="10"/>
</dbReference>
<gene>
    <name evidence="8" type="ORF">GSONMT00016480001</name>
</gene>
<dbReference type="EMBL" id="FR911291">
    <property type="protein sequence ID" value="CDQ91035.1"/>
    <property type="molecule type" value="Genomic_DNA"/>
</dbReference>
<dbReference type="STRING" id="8022.A0A060YPG4"/>
<dbReference type="AlphaFoldDB" id="A0A060YPG4"/>
<feature type="domain" description="C2H2-type" evidence="7">
    <location>
        <begin position="468"/>
        <end position="497"/>
    </location>
</feature>
<reference evidence="8" key="2">
    <citation type="submission" date="2014-03" db="EMBL/GenBank/DDBJ databases">
        <authorList>
            <person name="Genoscope - CEA"/>
        </authorList>
    </citation>
    <scope>NUCLEOTIDE SEQUENCE</scope>
</reference>
<feature type="domain" description="C2H2-type" evidence="7">
    <location>
        <begin position="678"/>
        <end position="707"/>
    </location>
</feature>
<dbReference type="FunFam" id="3.30.160.60:FF:000125">
    <property type="entry name" value="Putative zinc finger protein 143"/>
    <property type="match status" value="2"/>
</dbReference>
<dbReference type="GO" id="GO:0006357">
    <property type="term" value="P:regulation of transcription by RNA polymerase II"/>
    <property type="evidence" value="ECO:0007669"/>
    <property type="project" value="TreeGrafter"/>
</dbReference>
<dbReference type="FunFam" id="3.30.160.60:FF:000257">
    <property type="entry name" value="ZXD family zinc finger C"/>
    <property type="match status" value="2"/>
</dbReference>
<dbReference type="SUPFAM" id="SSF57667">
    <property type="entry name" value="beta-beta-alpha zinc fingers"/>
    <property type="match status" value="4"/>
</dbReference>
<dbReference type="Proteomes" id="UP000193380">
    <property type="component" value="Unassembled WGS sequence"/>
</dbReference>
<keyword evidence="3 5" id="KW-0863">Zinc-finger</keyword>
<proteinExistence type="predicted"/>
<evidence type="ECO:0000259" key="7">
    <source>
        <dbReference type="PROSITE" id="PS50157"/>
    </source>
</evidence>
<dbReference type="InterPro" id="IPR013087">
    <property type="entry name" value="Znf_C2H2_type"/>
</dbReference>
<feature type="domain" description="C2H2-type" evidence="7">
    <location>
        <begin position="498"/>
        <end position="527"/>
    </location>
</feature>
<dbReference type="GO" id="GO:0003712">
    <property type="term" value="F:transcription coregulator activity"/>
    <property type="evidence" value="ECO:0007669"/>
    <property type="project" value="TreeGrafter"/>
</dbReference>
<evidence type="ECO:0000256" key="4">
    <source>
        <dbReference type="ARBA" id="ARBA00022833"/>
    </source>
</evidence>
<dbReference type="PANTHER" id="PTHR46179">
    <property type="entry name" value="ZINC FINGER PROTEIN"/>
    <property type="match status" value="1"/>
</dbReference>
<evidence type="ECO:0000256" key="5">
    <source>
        <dbReference type="PROSITE-ProRule" id="PRU00042"/>
    </source>
</evidence>
<evidence type="ECO:0000256" key="6">
    <source>
        <dbReference type="SAM" id="MobiDB-lite"/>
    </source>
</evidence>
<keyword evidence="4" id="KW-0862">Zinc</keyword>
<protein>
    <recommendedName>
        <fullName evidence="7">C2H2-type domain-containing protein</fullName>
    </recommendedName>
</protein>
<reference evidence="8" key="1">
    <citation type="journal article" date="2014" name="Nat. Commun.">
        <title>The rainbow trout genome provides novel insights into evolution after whole-genome duplication in vertebrates.</title>
        <authorList>
            <person name="Berthelot C."/>
            <person name="Brunet F."/>
            <person name="Chalopin D."/>
            <person name="Juanchich A."/>
            <person name="Bernard M."/>
            <person name="Noel B."/>
            <person name="Bento P."/>
            <person name="Da Silva C."/>
            <person name="Labadie K."/>
            <person name="Alberti A."/>
            <person name="Aury J.M."/>
            <person name="Louis A."/>
            <person name="Dehais P."/>
            <person name="Bardou P."/>
            <person name="Montfort J."/>
            <person name="Klopp C."/>
            <person name="Cabau C."/>
            <person name="Gaspin C."/>
            <person name="Thorgaard G.H."/>
            <person name="Boussaha M."/>
            <person name="Quillet E."/>
            <person name="Guyomard R."/>
            <person name="Galiana D."/>
            <person name="Bobe J."/>
            <person name="Volff J.N."/>
            <person name="Genet C."/>
            <person name="Wincker P."/>
            <person name="Jaillon O."/>
            <person name="Roest Crollius H."/>
            <person name="Guiguen Y."/>
        </authorList>
    </citation>
    <scope>NUCLEOTIDE SEQUENCE [LARGE SCALE GENOMIC DNA]</scope>
</reference>
<dbReference type="PaxDb" id="8022-A0A060YPG4"/>
<organism evidence="8 9">
    <name type="scientific">Oncorhynchus mykiss</name>
    <name type="common">Rainbow trout</name>
    <name type="synonym">Salmo gairdneri</name>
    <dbReference type="NCBI Taxonomy" id="8022"/>
    <lineage>
        <taxon>Eukaryota</taxon>
        <taxon>Metazoa</taxon>
        <taxon>Chordata</taxon>
        <taxon>Craniata</taxon>
        <taxon>Vertebrata</taxon>
        <taxon>Euteleostomi</taxon>
        <taxon>Actinopterygii</taxon>
        <taxon>Neopterygii</taxon>
        <taxon>Teleostei</taxon>
        <taxon>Protacanthopterygii</taxon>
        <taxon>Salmoniformes</taxon>
        <taxon>Salmonidae</taxon>
        <taxon>Salmoninae</taxon>
        <taxon>Oncorhynchus</taxon>
    </lineage>
</organism>
<dbReference type="GO" id="GO:0008270">
    <property type="term" value="F:zinc ion binding"/>
    <property type="evidence" value="ECO:0007669"/>
    <property type="project" value="UniProtKB-KW"/>
</dbReference>
<dbReference type="Pfam" id="PF00096">
    <property type="entry name" value="zf-C2H2"/>
    <property type="match status" value="5"/>
</dbReference>
<dbReference type="PANTHER" id="PTHR46179:SF5">
    <property type="entry name" value="ZINC FINGER PROTEIN ZXDC"/>
    <property type="match status" value="1"/>
</dbReference>
<evidence type="ECO:0000256" key="1">
    <source>
        <dbReference type="ARBA" id="ARBA00022723"/>
    </source>
</evidence>
<feature type="domain" description="C2H2-type" evidence="7">
    <location>
        <begin position="648"/>
        <end position="677"/>
    </location>
</feature>
<feature type="domain" description="C2H2-type" evidence="7">
    <location>
        <begin position="528"/>
        <end position="555"/>
    </location>
</feature>
<feature type="domain" description="C2H2-type" evidence="7">
    <location>
        <begin position="711"/>
        <end position="740"/>
    </location>
</feature>
<dbReference type="PROSITE" id="PS00028">
    <property type="entry name" value="ZINC_FINGER_C2H2_1"/>
    <property type="match status" value="10"/>
</dbReference>
<dbReference type="PROSITE" id="PS50157">
    <property type="entry name" value="ZINC_FINGER_C2H2_2"/>
    <property type="match status" value="10"/>
</dbReference>
<dbReference type="Gene3D" id="3.30.160.60">
    <property type="entry name" value="Classic Zinc Finger"/>
    <property type="match status" value="8"/>
</dbReference>
<dbReference type="GO" id="GO:0005634">
    <property type="term" value="C:nucleus"/>
    <property type="evidence" value="ECO:0007669"/>
    <property type="project" value="TreeGrafter"/>
</dbReference>
<evidence type="ECO:0000256" key="2">
    <source>
        <dbReference type="ARBA" id="ARBA00022737"/>
    </source>
</evidence>
<feature type="compositionally biased region" description="Polar residues" evidence="6">
    <location>
        <begin position="51"/>
        <end position="60"/>
    </location>
</feature>
<name>A0A060YPG4_ONCMY</name>
<accession>A0A060YPG4</accession>
<evidence type="ECO:0000313" key="9">
    <source>
        <dbReference type="Proteomes" id="UP000193380"/>
    </source>
</evidence>
<evidence type="ECO:0000256" key="3">
    <source>
        <dbReference type="ARBA" id="ARBA00022771"/>
    </source>
</evidence>
<keyword evidence="1" id="KW-0479">Metal-binding</keyword>